<name>A0AAV7QTS7_PLEWA</name>
<dbReference type="AlphaFoldDB" id="A0AAV7QTS7"/>
<accession>A0AAV7QTS7</accession>
<proteinExistence type="predicted"/>
<evidence type="ECO:0000313" key="1">
    <source>
        <dbReference type="EMBL" id="KAJ1141843.1"/>
    </source>
</evidence>
<gene>
    <name evidence="1" type="ORF">NDU88_008171</name>
</gene>
<protein>
    <submittedName>
        <fullName evidence="1">Uncharacterized protein</fullName>
    </submittedName>
</protein>
<keyword evidence="2" id="KW-1185">Reference proteome</keyword>
<reference evidence="1" key="1">
    <citation type="journal article" date="2022" name="bioRxiv">
        <title>Sequencing and chromosome-scale assembly of the giantPleurodeles waltlgenome.</title>
        <authorList>
            <person name="Brown T."/>
            <person name="Elewa A."/>
            <person name="Iarovenko S."/>
            <person name="Subramanian E."/>
            <person name="Araus A.J."/>
            <person name="Petzold A."/>
            <person name="Susuki M."/>
            <person name="Suzuki K.-i.T."/>
            <person name="Hayashi T."/>
            <person name="Toyoda A."/>
            <person name="Oliveira C."/>
            <person name="Osipova E."/>
            <person name="Leigh N.D."/>
            <person name="Simon A."/>
            <person name="Yun M.H."/>
        </authorList>
    </citation>
    <scope>NUCLEOTIDE SEQUENCE</scope>
    <source>
        <strain evidence="1">20211129_DDA</strain>
        <tissue evidence="1">Liver</tissue>
    </source>
</reference>
<evidence type="ECO:0000313" key="2">
    <source>
        <dbReference type="Proteomes" id="UP001066276"/>
    </source>
</evidence>
<organism evidence="1 2">
    <name type="scientific">Pleurodeles waltl</name>
    <name type="common">Iberian ribbed newt</name>
    <dbReference type="NCBI Taxonomy" id="8319"/>
    <lineage>
        <taxon>Eukaryota</taxon>
        <taxon>Metazoa</taxon>
        <taxon>Chordata</taxon>
        <taxon>Craniata</taxon>
        <taxon>Vertebrata</taxon>
        <taxon>Euteleostomi</taxon>
        <taxon>Amphibia</taxon>
        <taxon>Batrachia</taxon>
        <taxon>Caudata</taxon>
        <taxon>Salamandroidea</taxon>
        <taxon>Salamandridae</taxon>
        <taxon>Pleurodelinae</taxon>
        <taxon>Pleurodeles</taxon>
    </lineage>
</organism>
<dbReference type="EMBL" id="JANPWB010000010">
    <property type="protein sequence ID" value="KAJ1141843.1"/>
    <property type="molecule type" value="Genomic_DNA"/>
</dbReference>
<dbReference type="Proteomes" id="UP001066276">
    <property type="component" value="Chromosome 6"/>
</dbReference>
<sequence>MRSSFVRLPPPRLLLSFGKMSALQRCRSPLPPGRVPLVFRTLFFLVGFRFLVPASLPAPRKRMCGEEQEKYRSVVGVPCSASWATAKFVRPPASSSSLLQEDVRSPTMPLSSPSWSRASRLRDAGVSYLLGSTVPLPGPCVTAVRDS</sequence>
<comment type="caution">
    <text evidence="1">The sequence shown here is derived from an EMBL/GenBank/DDBJ whole genome shotgun (WGS) entry which is preliminary data.</text>
</comment>